<dbReference type="PROSITE" id="PS00039">
    <property type="entry name" value="DEAD_ATP_HELICASE"/>
    <property type="match status" value="1"/>
</dbReference>
<evidence type="ECO:0000256" key="10">
    <source>
        <dbReference type="RuleBase" id="RU365068"/>
    </source>
</evidence>
<evidence type="ECO:0000313" key="14">
    <source>
        <dbReference type="EMBL" id="CAL1286820.1"/>
    </source>
</evidence>
<keyword evidence="15" id="KW-1185">Reference proteome</keyword>
<reference evidence="14 15" key="1">
    <citation type="submission" date="2024-04" db="EMBL/GenBank/DDBJ databases">
        <authorList>
            <person name="Rising A."/>
            <person name="Reimegard J."/>
            <person name="Sonavane S."/>
            <person name="Akerstrom W."/>
            <person name="Nylinder S."/>
            <person name="Hedman E."/>
            <person name="Kallberg Y."/>
        </authorList>
    </citation>
    <scope>NUCLEOTIDE SEQUENCE [LARGE SCALE GENOMIC DNA]</scope>
</reference>
<comment type="caution">
    <text evidence="14">The sequence shown here is derived from an EMBL/GenBank/DDBJ whole genome shotgun (WGS) entry which is preliminary data.</text>
</comment>
<dbReference type="EC" id="3.6.4.13" evidence="10"/>
<dbReference type="SMART" id="SM00490">
    <property type="entry name" value="HELICc"/>
    <property type="match status" value="1"/>
</dbReference>
<dbReference type="CDD" id="cd17960">
    <property type="entry name" value="DEADc_DDX55"/>
    <property type="match status" value="1"/>
</dbReference>
<keyword evidence="5 10" id="KW-0694">RNA-binding</keyword>
<proteinExistence type="inferred from homology"/>
<dbReference type="InterPro" id="IPR027417">
    <property type="entry name" value="P-loop_NTPase"/>
</dbReference>
<dbReference type="Pfam" id="PF00270">
    <property type="entry name" value="DEAD"/>
    <property type="match status" value="1"/>
</dbReference>
<feature type="domain" description="DEAD-box RNA helicase Q" evidence="13">
    <location>
        <begin position="4"/>
        <end position="32"/>
    </location>
</feature>
<evidence type="ECO:0000259" key="13">
    <source>
        <dbReference type="PROSITE" id="PS51195"/>
    </source>
</evidence>
<dbReference type="InterPro" id="IPR000629">
    <property type="entry name" value="RNA-helicase_DEAD-box_CS"/>
</dbReference>
<keyword evidence="4 9" id="KW-0067">ATP-binding</keyword>
<dbReference type="Proteomes" id="UP001497382">
    <property type="component" value="Unassembled WGS sequence"/>
</dbReference>
<dbReference type="PROSITE" id="PS51192">
    <property type="entry name" value="HELICASE_ATP_BIND_1"/>
    <property type="match status" value="1"/>
</dbReference>
<keyword evidence="1 9" id="KW-0547">Nucleotide-binding</keyword>
<evidence type="ECO:0000256" key="3">
    <source>
        <dbReference type="ARBA" id="ARBA00022806"/>
    </source>
</evidence>
<feature type="domain" description="Helicase ATP-binding" evidence="11">
    <location>
        <begin position="35"/>
        <end position="216"/>
    </location>
</feature>
<dbReference type="SMART" id="SM01178">
    <property type="entry name" value="DUF4217"/>
    <property type="match status" value="1"/>
</dbReference>
<evidence type="ECO:0000256" key="1">
    <source>
        <dbReference type="ARBA" id="ARBA00022741"/>
    </source>
</evidence>
<evidence type="ECO:0000313" key="15">
    <source>
        <dbReference type="Proteomes" id="UP001497382"/>
    </source>
</evidence>
<dbReference type="GO" id="GO:0016787">
    <property type="term" value="F:hydrolase activity"/>
    <property type="evidence" value="ECO:0007669"/>
    <property type="project" value="UniProtKB-KW"/>
</dbReference>
<organism evidence="14 15">
    <name type="scientific">Larinioides sclopetarius</name>
    <dbReference type="NCBI Taxonomy" id="280406"/>
    <lineage>
        <taxon>Eukaryota</taxon>
        <taxon>Metazoa</taxon>
        <taxon>Ecdysozoa</taxon>
        <taxon>Arthropoda</taxon>
        <taxon>Chelicerata</taxon>
        <taxon>Arachnida</taxon>
        <taxon>Araneae</taxon>
        <taxon>Araneomorphae</taxon>
        <taxon>Entelegynae</taxon>
        <taxon>Araneoidea</taxon>
        <taxon>Araneidae</taxon>
        <taxon>Larinioides</taxon>
    </lineage>
</organism>
<evidence type="ECO:0000259" key="12">
    <source>
        <dbReference type="PROSITE" id="PS51194"/>
    </source>
</evidence>
<dbReference type="Pfam" id="PF13959">
    <property type="entry name" value="CTE_SPB4"/>
    <property type="match status" value="1"/>
</dbReference>
<evidence type="ECO:0000256" key="9">
    <source>
        <dbReference type="RuleBase" id="RU000492"/>
    </source>
</evidence>
<sequence>MDVKTWKDLNLSPGVLAAIEDLGFESLTPVQAACIPLFLSKKDVAVEAVTGSGKTLAFLVPMFEILLKYTPFKKLDVGAIIISPTRELAAQTAEIVDLFLKHIPEFTSILLIGGESVNSDISNILENGANIIIATPGRLADLFNPKHNLKLTACVKALEVLVLDEADKLLDMGFEKTINTILGYLPKQRQTGLFSATQTKEMEDLIRAGMRNPVCISVKEKGSIMQKMPTTLSNFYMICEADKKLSILISFLKSKACLKSIVFFSTCAAVDYFSCILKELIKHVPVISIHGKMKKKRHKIFSAFKEHESGILLCTDVMARGVDIPDVHWVVQFDPPSSASEIYLKDCKKLPTRIGKIGNALVLLQPNEETFVNFLDVNQKVQLQSLKAPEVVIDVTPKVKKLASKNREIYEKGLRAFVSFIRFYTKHECNLLFRIKDLDIGKLANGYALLKLPKMPELKNKIPPNFKAMDLKFDDIPYLDKHREKQRQVQLKEIRENPKNRKGMSKKKEEWLKMKRQKEKKLLAKKRKRKGFEYSEQDLEELERDARLVKKFKKGKISKEEFDAEFAPGSDEDNS</sequence>
<protein>
    <recommendedName>
        <fullName evidence="10">ATP-dependent RNA helicase</fullName>
        <ecNumber evidence="10">3.6.4.13</ecNumber>
    </recommendedName>
</protein>
<name>A0AAV2AT08_9ARAC</name>
<evidence type="ECO:0000256" key="7">
    <source>
        <dbReference type="ARBA" id="ARBA00047984"/>
    </source>
</evidence>
<dbReference type="AlphaFoldDB" id="A0AAV2AT08"/>
<dbReference type="InterPro" id="IPR011545">
    <property type="entry name" value="DEAD/DEAH_box_helicase_dom"/>
</dbReference>
<feature type="domain" description="Helicase C-terminal" evidence="12">
    <location>
        <begin position="244"/>
        <end position="403"/>
    </location>
</feature>
<gene>
    <name evidence="14" type="ORF">LARSCL_LOCUS14461</name>
</gene>
<dbReference type="InterPro" id="IPR025313">
    <property type="entry name" value="SPB4-like_CTE"/>
</dbReference>
<dbReference type="Gene3D" id="3.40.50.300">
    <property type="entry name" value="P-loop containing nucleotide triphosphate hydrolases"/>
    <property type="match status" value="2"/>
</dbReference>
<dbReference type="EMBL" id="CAXIEN010000209">
    <property type="protein sequence ID" value="CAL1286820.1"/>
    <property type="molecule type" value="Genomic_DNA"/>
</dbReference>
<evidence type="ECO:0000256" key="4">
    <source>
        <dbReference type="ARBA" id="ARBA00022840"/>
    </source>
</evidence>
<evidence type="ECO:0000256" key="5">
    <source>
        <dbReference type="ARBA" id="ARBA00022884"/>
    </source>
</evidence>
<comment type="similarity">
    <text evidence="6">Belongs to the DEAD box helicase family. DDX55/SPB4 subfamily.</text>
</comment>
<dbReference type="GO" id="GO:0003723">
    <property type="term" value="F:RNA binding"/>
    <property type="evidence" value="ECO:0007669"/>
    <property type="project" value="UniProtKB-UniRule"/>
</dbReference>
<dbReference type="CDD" id="cd18787">
    <property type="entry name" value="SF2_C_DEAD"/>
    <property type="match status" value="1"/>
</dbReference>
<evidence type="ECO:0000256" key="8">
    <source>
        <dbReference type="PROSITE-ProRule" id="PRU00552"/>
    </source>
</evidence>
<dbReference type="GO" id="GO:0005524">
    <property type="term" value="F:ATP binding"/>
    <property type="evidence" value="ECO:0007669"/>
    <property type="project" value="UniProtKB-UniRule"/>
</dbReference>
<evidence type="ECO:0000256" key="6">
    <source>
        <dbReference type="ARBA" id="ARBA00038002"/>
    </source>
</evidence>
<feature type="short sequence motif" description="Q motif" evidence="8">
    <location>
        <begin position="4"/>
        <end position="32"/>
    </location>
</feature>
<dbReference type="PROSITE" id="PS51195">
    <property type="entry name" value="Q_MOTIF"/>
    <property type="match status" value="1"/>
</dbReference>
<dbReference type="SUPFAM" id="SSF52540">
    <property type="entry name" value="P-loop containing nucleoside triphosphate hydrolases"/>
    <property type="match status" value="2"/>
</dbReference>
<dbReference type="FunFam" id="3.40.50.300:FF:000877">
    <property type="entry name" value="RNA helicase"/>
    <property type="match status" value="1"/>
</dbReference>
<dbReference type="PANTHER" id="PTHR24031">
    <property type="entry name" value="RNA HELICASE"/>
    <property type="match status" value="1"/>
</dbReference>
<keyword evidence="3 9" id="KW-0347">Helicase</keyword>
<dbReference type="InterPro" id="IPR014014">
    <property type="entry name" value="RNA_helicase_DEAD_Q_motif"/>
</dbReference>
<comment type="catalytic activity">
    <reaction evidence="7 10">
        <text>ATP + H2O = ADP + phosphate + H(+)</text>
        <dbReference type="Rhea" id="RHEA:13065"/>
        <dbReference type="ChEBI" id="CHEBI:15377"/>
        <dbReference type="ChEBI" id="CHEBI:15378"/>
        <dbReference type="ChEBI" id="CHEBI:30616"/>
        <dbReference type="ChEBI" id="CHEBI:43474"/>
        <dbReference type="ChEBI" id="CHEBI:456216"/>
        <dbReference type="EC" id="3.6.4.13"/>
    </reaction>
</comment>
<keyword evidence="2 9" id="KW-0378">Hydrolase</keyword>
<dbReference type="SMART" id="SM00487">
    <property type="entry name" value="DEXDc"/>
    <property type="match status" value="1"/>
</dbReference>
<dbReference type="InterPro" id="IPR001650">
    <property type="entry name" value="Helicase_C-like"/>
</dbReference>
<dbReference type="GO" id="GO:0003724">
    <property type="term" value="F:RNA helicase activity"/>
    <property type="evidence" value="ECO:0007669"/>
    <property type="project" value="UniProtKB-EC"/>
</dbReference>
<dbReference type="InterPro" id="IPR014001">
    <property type="entry name" value="Helicase_ATP-bd"/>
</dbReference>
<comment type="domain">
    <text evidence="10">The Q motif is unique to and characteristic of the DEAD box family of RNA helicases and controls ATP binding and hydrolysis.</text>
</comment>
<evidence type="ECO:0000259" key="11">
    <source>
        <dbReference type="PROSITE" id="PS51192"/>
    </source>
</evidence>
<comment type="function">
    <text evidence="10">RNA helicase.</text>
</comment>
<evidence type="ECO:0000256" key="2">
    <source>
        <dbReference type="ARBA" id="ARBA00022801"/>
    </source>
</evidence>
<dbReference type="PROSITE" id="PS51194">
    <property type="entry name" value="HELICASE_CTER"/>
    <property type="match status" value="1"/>
</dbReference>
<dbReference type="Pfam" id="PF00271">
    <property type="entry name" value="Helicase_C"/>
    <property type="match status" value="1"/>
</dbReference>
<accession>A0AAV2AT08</accession>